<evidence type="ECO:0000313" key="3">
    <source>
        <dbReference type="Proteomes" id="UP000233551"/>
    </source>
</evidence>
<reference evidence="2 3" key="1">
    <citation type="submission" date="2017-11" db="EMBL/GenBank/DDBJ databases">
        <title>De-novo sequencing of pomegranate (Punica granatum L.) genome.</title>
        <authorList>
            <person name="Akparov Z."/>
            <person name="Amiraslanov A."/>
            <person name="Hajiyeva S."/>
            <person name="Abbasov M."/>
            <person name="Kaur K."/>
            <person name="Hamwieh A."/>
            <person name="Solovyev V."/>
            <person name="Salamov A."/>
            <person name="Braich B."/>
            <person name="Kosarev P."/>
            <person name="Mahmoud A."/>
            <person name="Hajiyev E."/>
            <person name="Babayeva S."/>
            <person name="Izzatullayeva V."/>
            <person name="Mammadov A."/>
            <person name="Mammadov A."/>
            <person name="Sharifova S."/>
            <person name="Ojaghi J."/>
            <person name="Eynullazada K."/>
            <person name="Bayramov B."/>
            <person name="Abdulazimova A."/>
            <person name="Shahmuradov I."/>
        </authorList>
    </citation>
    <scope>NUCLEOTIDE SEQUENCE [LARGE SCALE GENOMIC DNA]</scope>
    <source>
        <strain evidence="3">cv. AG2017</strain>
        <tissue evidence="2">Leaf</tissue>
    </source>
</reference>
<accession>A0A2I0JKE1</accession>
<evidence type="ECO:0000256" key="1">
    <source>
        <dbReference type="SAM" id="MobiDB-lite"/>
    </source>
</evidence>
<protein>
    <submittedName>
        <fullName evidence="2">Uncharacterized protein</fullName>
    </submittedName>
</protein>
<keyword evidence="3" id="KW-1185">Reference proteome</keyword>
<proteinExistence type="predicted"/>
<organism evidence="2 3">
    <name type="scientific">Punica granatum</name>
    <name type="common">Pomegranate</name>
    <dbReference type="NCBI Taxonomy" id="22663"/>
    <lineage>
        <taxon>Eukaryota</taxon>
        <taxon>Viridiplantae</taxon>
        <taxon>Streptophyta</taxon>
        <taxon>Embryophyta</taxon>
        <taxon>Tracheophyta</taxon>
        <taxon>Spermatophyta</taxon>
        <taxon>Magnoliopsida</taxon>
        <taxon>eudicotyledons</taxon>
        <taxon>Gunneridae</taxon>
        <taxon>Pentapetalae</taxon>
        <taxon>rosids</taxon>
        <taxon>malvids</taxon>
        <taxon>Myrtales</taxon>
        <taxon>Lythraceae</taxon>
        <taxon>Punica</taxon>
    </lineage>
</organism>
<dbReference type="AlphaFoldDB" id="A0A2I0JKE1"/>
<feature type="region of interest" description="Disordered" evidence="1">
    <location>
        <begin position="81"/>
        <end position="110"/>
    </location>
</feature>
<gene>
    <name evidence="2" type="ORF">CRG98_022894</name>
</gene>
<sequence length="135" mass="15467">MATKEELYRIGQAGFEAIDRFFGFRRAVVPASEEKRSLYHRNEVPLETIASPYLVTKELKFPMAQSGSLLLLHLLDSHITSSSAASSHRDTESRNKEKSQRGDEERRSDLVTLEAEAQTIRQRSHDLRNVILIVW</sequence>
<name>A0A2I0JKE1_PUNGR</name>
<dbReference type="EMBL" id="PGOL01001578">
    <property type="protein sequence ID" value="PKI56734.1"/>
    <property type="molecule type" value="Genomic_DNA"/>
</dbReference>
<comment type="caution">
    <text evidence="2">The sequence shown here is derived from an EMBL/GenBank/DDBJ whole genome shotgun (WGS) entry which is preliminary data.</text>
</comment>
<evidence type="ECO:0000313" key="2">
    <source>
        <dbReference type="EMBL" id="PKI56734.1"/>
    </source>
</evidence>
<feature type="compositionally biased region" description="Basic and acidic residues" evidence="1">
    <location>
        <begin position="87"/>
        <end position="109"/>
    </location>
</feature>
<dbReference type="Proteomes" id="UP000233551">
    <property type="component" value="Unassembled WGS sequence"/>
</dbReference>